<feature type="region of interest" description="Disordered" evidence="2">
    <location>
        <begin position="138"/>
        <end position="163"/>
    </location>
</feature>
<dbReference type="Pfam" id="PF13581">
    <property type="entry name" value="HATPase_c_2"/>
    <property type="match status" value="1"/>
</dbReference>
<dbReference type="EMBL" id="FQVN01000002">
    <property type="protein sequence ID" value="SHF02318.1"/>
    <property type="molecule type" value="Genomic_DNA"/>
</dbReference>
<sequence length="163" mass="16820">MTELRRPAPALARIPLVDGIPPLRQLREFATVRLAGAPPELVQDVHLVLTELVTNAYLHASAPRSVGLGRLGDGAGVRVEVSDGSAAPPSVQPFSSTRLGGRGMRIVDQLADEWGVLHSDGGGKTVWAVIRGAASARGRVGGASDSSRPGDPPAPGAPLSTEE</sequence>
<dbReference type="STRING" id="2017.SAMN05444320_102284"/>
<keyword evidence="5" id="KW-1185">Reference proteome</keyword>
<evidence type="ECO:0000256" key="1">
    <source>
        <dbReference type="ARBA" id="ARBA00022527"/>
    </source>
</evidence>
<dbReference type="AlphaFoldDB" id="A0A1M4Y9L9"/>
<proteinExistence type="predicted"/>
<accession>A0A1M4Y9L9</accession>
<evidence type="ECO:0000313" key="5">
    <source>
        <dbReference type="Proteomes" id="UP000184501"/>
    </source>
</evidence>
<evidence type="ECO:0000313" key="4">
    <source>
        <dbReference type="EMBL" id="SHF02318.1"/>
    </source>
</evidence>
<dbReference type="PANTHER" id="PTHR35526:SF3">
    <property type="entry name" value="ANTI-SIGMA-F FACTOR RSBW"/>
    <property type="match status" value="1"/>
</dbReference>
<name>A0A1M4Y9L9_STRHI</name>
<dbReference type="Gene3D" id="3.30.565.10">
    <property type="entry name" value="Histidine kinase-like ATPase, C-terminal domain"/>
    <property type="match status" value="1"/>
</dbReference>
<gene>
    <name evidence="4" type="ORF">SAMN05444320_102284</name>
</gene>
<evidence type="ECO:0000256" key="2">
    <source>
        <dbReference type="SAM" id="MobiDB-lite"/>
    </source>
</evidence>
<dbReference type="PANTHER" id="PTHR35526">
    <property type="entry name" value="ANTI-SIGMA-F FACTOR RSBW-RELATED"/>
    <property type="match status" value="1"/>
</dbReference>
<dbReference type="InterPro" id="IPR003594">
    <property type="entry name" value="HATPase_dom"/>
</dbReference>
<feature type="compositionally biased region" description="Low complexity" evidence="2">
    <location>
        <begin position="138"/>
        <end position="147"/>
    </location>
</feature>
<dbReference type="OrthoDB" id="3478628at2"/>
<keyword evidence="4" id="KW-0808">Transferase</keyword>
<dbReference type="SUPFAM" id="SSF55874">
    <property type="entry name" value="ATPase domain of HSP90 chaperone/DNA topoisomerase II/histidine kinase"/>
    <property type="match status" value="1"/>
</dbReference>
<dbReference type="RefSeq" id="WP_073480560.1">
    <property type="nucleotide sequence ID" value="NZ_FQVN01000002.1"/>
</dbReference>
<dbReference type="Proteomes" id="UP000184501">
    <property type="component" value="Unassembled WGS sequence"/>
</dbReference>
<dbReference type="InterPro" id="IPR036890">
    <property type="entry name" value="HATPase_C_sf"/>
</dbReference>
<protein>
    <submittedName>
        <fullName evidence="4">Histidine kinase-like ATPase domain-containing protein</fullName>
    </submittedName>
</protein>
<dbReference type="GO" id="GO:0004674">
    <property type="term" value="F:protein serine/threonine kinase activity"/>
    <property type="evidence" value="ECO:0007669"/>
    <property type="project" value="UniProtKB-KW"/>
</dbReference>
<dbReference type="InterPro" id="IPR050267">
    <property type="entry name" value="Anti-sigma-factor_SerPK"/>
</dbReference>
<reference evidence="4 5" key="1">
    <citation type="submission" date="2016-11" db="EMBL/GenBank/DDBJ databases">
        <authorList>
            <person name="Jaros S."/>
            <person name="Januszkiewicz K."/>
            <person name="Wedrychowicz H."/>
        </authorList>
    </citation>
    <scope>NUCLEOTIDE SEQUENCE [LARGE SCALE GENOMIC DNA]</scope>
    <source>
        <strain evidence="4 5">DSM 44523</strain>
    </source>
</reference>
<dbReference type="CDD" id="cd16936">
    <property type="entry name" value="HATPase_RsbW-like"/>
    <property type="match status" value="1"/>
</dbReference>
<keyword evidence="4" id="KW-0418">Kinase</keyword>
<keyword evidence="1" id="KW-0723">Serine/threonine-protein kinase</keyword>
<evidence type="ECO:0000259" key="3">
    <source>
        <dbReference type="Pfam" id="PF13581"/>
    </source>
</evidence>
<organism evidence="4 5">
    <name type="scientific">Streptoalloteichus hindustanus</name>
    <dbReference type="NCBI Taxonomy" id="2017"/>
    <lineage>
        <taxon>Bacteria</taxon>
        <taxon>Bacillati</taxon>
        <taxon>Actinomycetota</taxon>
        <taxon>Actinomycetes</taxon>
        <taxon>Pseudonocardiales</taxon>
        <taxon>Pseudonocardiaceae</taxon>
        <taxon>Streptoalloteichus</taxon>
    </lineage>
</organism>
<feature type="domain" description="Histidine kinase/HSP90-like ATPase" evidence="3">
    <location>
        <begin position="24"/>
        <end position="129"/>
    </location>
</feature>